<comment type="caution">
    <text evidence="1">The sequence shown here is derived from an EMBL/GenBank/DDBJ whole genome shotgun (WGS) entry which is preliminary data.</text>
</comment>
<name>A0A2P6R2B3_ROSCH</name>
<organism evidence="1 2">
    <name type="scientific">Rosa chinensis</name>
    <name type="common">China rose</name>
    <dbReference type="NCBI Taxonomy" id="74649"/>
    <lineage>
        <taxon>Eukaryota</taxon>
        <taxon>Viridiplantae</taxon>
        <taxon>Streptophyta</taxon>
        <taxon>Embryophyta</taxon>
        <taxon>Tracheophyta</taxon>
        <taxon>Spermatophyta</taxon>
        <taxon>Magnoliopsida</taxon>
        <taxon>eudicotyledons</taxon>
        <taxon>Gunneridae</taxon>
        <taxon>Pentapetalae</taxon>
        <taxon>rosids</taxon>
        <taxon>fabids</taxon>
        <taxon>Rosales</taxon>
        <taxon>Rosaceae</taxon>
        <taxon>Rosoideae</taxon>
        <taxon>Rosoideae incertae sedis</taxon>
        <taxon>Rosa</taxon>
    </lineage>
</organism>
<accession>A0A2P6R2B3</accession>
<keyword evidence="2" id="KW-1185">Reference proteome</keyword>
<proteinExistence type="predicted"/>
<sequence length="88" mass="10268">MKLSVFLVKNSFTIRFPGLSKNVKTNDEIESEKIEKGIRNSLIEIIKKREKKALMSREDESFGNDFLGLLLRAHHDTNDKEHFNGWFS</sequence>
<evidence type="ECO:0000313" key="2">
    <source>
        <dbReference type="Proteomes" id="UP000238479"/>
    </source>
</evidence>
<dbReference type="EMBL" id="PDCK01000042">
    <property type="protein sequence ID" value="PRQ40573.1"/>
    <property type="molecule type" value="Genomic_DNA"/>
</dbReference>
<dbReference type="AlphaFoldDB" id="A0A2P6R2B3"/>
<gene>
    <name evidence="1" type="ORF">RchiOBHm_Chr4g0437481</name>
</gene>
<reference evidence="1 2" key="1">
    <citation type="journal article" date="2018" name="Nat. Genet.">
        <title>The Rosa genome provides new insights in the design of modern roses.</title>
        <authorList>
            <person name="Bendahmane M."/>
        </authorList>
    </citation>
    <scope>NUCLEOTIDE SEQUENCE [LARGE SCALE GENOMIC DNA]</scope>
    <source>
        <strain evidence="2">cv. Old Blush</strain>
    </source>
</reference>
<dbReference type="Proteomes" id="UP000238479">
    <property type="component" value="Chromosome 4"/>
</dbReference>
<protein>
    <recommendedName>
        <fullName evidence="3">Cytochrome P450</fullName>
    </recommendedName>
</protein>
<dbReference type="Gramene" id="PRQ40573">
    <property type="protein sequence ID" value="PRQ40573"/>
    <property type="gene ID" value="RchiOBHm_Chr4g0437481"/>
</dbReference>
<evidence type="ECO:0008006" key="3">
    <source>
        <dbReference type="Google" id="ProtNLM"/>
    </source>
</evidence>
<evidence type="ECO:0000313" key="1">
    <source>
        <dbReference type="EMBL" id="PRQ40573.1"/>
    </source>
</evidence>